<feature type="domain" description="Lipoxygenase" evidence="1">
    <location>
        <begin position="50"/>
        <end position="83"/>
    </location>
</feature>
<accession>A0ABV1ACR8</accession>
<dbReference type="EMBL" id="JAHRIP010088660">
    <property type="protein sequence ID" value="MEQ2316363.1"/>
    <property type="molecule type" value="Genomic_DNA"/>
</dbReference>
<sequence>MRKLNTFPANCTDDFIKTASVVFPFLDVIPTQDQHPIIRHVGRTILRRSQLLMPHTRYTLMINLLARKLLISQDGVFTKVCEEEKTQNHGPCSHFVYQITDSHCLLHSLHLLVEKVCSPSCGGRSPL</sequence>
<name>A0ABV1ACR8_9TELE</name>
<proteinExistence type="predicted"/>
<dbReference type="SUPFAM" id="SSF48484">
    <property type="entry name" value="Lipoxigenase"/>
    <property type="match status" value="1"/>
</dbReference>
<evidence type="ECO:0000259" key="1">
    <source>
        <dbReference type="Pfam" id="PF00305"/>
    </source>
</evidence>
<dbReference type="InterPro" id="IPR013819">
    <property type="entry name" value="LipOase_C"/>
</dbReference>
<comment type="caution">
    <text evidence="2">The sequence shown here is derived from an EMBL/GenBank/DDBJ whole genome shotgun (WGS) entry which is preliminary data.</text>
</comment>
<dbReference type="InterPro" id="IPR036226">
    <property type="entry name" value="LipOase_C_sf"/>
</dbReference>
<dbReference type="Proteomes" id="UP001469553">
    <property type="component" value="Unassembled WGS sequence"/>
</dbReference>
<gene>
    <name evidence="2" type="ORF">AMECASPLE_031808</name>
</gene>
<keyword evidence="3" id="KW-1185">Reference proteome</keyword>
<dbReference type="Gene3D" id="1.20.245.10">
    <property type="entry name" value="Lipoxygenase-1, Domain 5"/>
    <property type="match status" value="1"/>
</dbReference>
<protein>
    <recommendedName>
        <fullName evidence="1">Lipoxygenase domain-containing protein</fullName>
    </recommendedName>
</protein>
<reference evidence="2 3" key="1">
    <citation type="submission" date="2021-06" db="EMBL/GenBank/DDBJ databases">
        <authorList>
            <person name="Palmer J.M."/>
        </authorList>
    </citation>
    <scope>NUCLEOTIDE SEQUENCE [LARGE SCALE GENOMIC DNA]</scope>
    <source>
        <strain evidence="2 3">AS_MEX2019</strain>
        <tissue evidence="2">Muscle</tissue>
    </source>
</reference>
<evidence type="ECO:0000313" key="3">
    <source>
        <dbReference type="Proteomes" id="UP001469553"/>
    </source>
</evidence>
<evidence type="ECO:0000313" key="2">
    <source>
        <dbReference type="EMBL" id="MEQ2316363.1"/>
    </source>
</evidence>
<organism evidence="2 3">
    <name type="scientific">Ameca splendens</name>
    <dbReference type="NCBI Taxonomy" id="208324"/>
    <lineage>
        <taxon>Eukaryota</taxon>
        <taxon>Metazoa</taxon>
        <taxon>Chordata</taxon>
        <taxon>Craniata</taxon>
        <taxon>Vertebrata</taxon>
        <taxon>Euteleostomi</taxon>
        <taxon>Actinopterygii</taxon>
        <taxon>Neopterygii</taxon>
        <taxon>Teleostei</taxon>
        <taxon>Neoteleostei</taxon>
        <taxon>Acanthomorphata</taxon>
        <taxon>Ovalentaria</taxon>
        <taxon>Atherinomorphae</taxon>
        <taxon>Cyprinodontiformes</taxon>
        <taxon>Goodeidae</taxon>
        <taxon>Ameca</taxon>
    </lineage>
</organism>
<dbReference type="Pfam" id="PF00305">
    <property type="entry name" value="Lipoxygenase"/>
    <property type="match status" value="1"/>
</dbReference>